<protein>
    <submittedName>
        <fullName evidence="1">Uncharacterized protein</fullName>
    </submittedName>
</protein>
<name>A0A379C738_9FIRM</name>
<proteinExistence type="predicted"/>
<organism evidence="1 2">
    <name type="scientific">Peptoniphilus lacrimalis</name>
    <dbReference type="NCBI Taxonomy" id="33031"/>
    <lineage>
        <taxon>Bacteria</taxon>
        <taxon>Bacillati</taxon>
        <taxon>Bacillota</taxon>
        <taxon>Tissierellia</taxon>
        <taxon>Tissierellales</taxon>
        <taxon>Peptoniphilaceae</taxon>
        <taxon>Peptoniphilus</taxon>
    </lineage>
</organism>
<dbReference type="EMBL" id="UGSZ01000001">
    <property type="protein sequence ID" value="SUB57908.1"/>
    <property type="molecule type" value="Genomic_DNA"/>
</dbReference>
<dbReference type="OrthoDB" id="9942554at2"/>
<dbReference type="RefSeq" id="WP_019034107.1">
    <property type="nucleotide sequence ID" value="NZ_UGSZ01000001.1"/>
</dbReference>
<dbReference type="Proteomes" id="UP000255517">
    <property type="component" value="Unassembled WGS sequence"/>
</dbReference>
<reference evidence="1 2" key="1">
    <citation type="submission" date="2018-06" db="EMBL/GenBank/DDBJ databases">
        <authorList>
            <consortium name="Pathogen Informatics"/>
            <person name="Doyle S."/>
        </authorList>
    </citation>
    <scope>NUCLEOTIDE SEQUENCE [LARGE SCALE GENOMIC DNA]</scope>
    <source>
        <strain evidence="1 2">NCTC13149</strain>
    </source>
</reference>
<sequence length="149" mass="17661">MRKRQDQFSGLSKDRYKKFLKNDILSQKCNDGYCFADAEIKEFFLKDKNKDLSFYINKEKFGQVLYKSNSKNEDIFDGNCPYIDLIGKWEYLNNEILRLPLEAWNKFDQSPPTWEVEIIFDNNYTVSSQGKENTPLAYDNLVELLNKLI</sequence>
<dbReference type="AlphaFoldDB" id="A0A379C738"/>
<gene>
    <name evidence="1" type="ORF">NCTC13149_01769</name>
</gene>
<evidence type="ECO:0000313" key="1">
    <source>
        <dbReference type="EMBL" id="SUB57908.1"/>
    </source>
</evidence>
<evidence type="ECO:0000313" key="2">
    <source>
        <dbReference type="Proteomes" id="UP000255517"/>
    </source>
</evidence>
<accession>A0A379C738</accession>